<dbReference type="AlphaFoldDB" id="V9XQQ1"/>
<dbReference type="SUPFAM" id="SSF57302">
    <property type="entry name" value="Snake toxin-like"/>
    <property type="match status" value="1"/>
</dbReference>
<keyword evidence="2" id="KW-0325">Glycoprotein</keyword>
<evidence type="ECO:0000256" key="3">
    <source>
        <dbReference type="SAM" id="Phobius"/>
    </source>
</evidence>
<dbReference type="InterPro" id="IPR050975">
    <property type="entry name" value="Sleep_regulator"/>
</dbReference>
<dbReference type="InterPro" id="IPR031424">
    <property type="entry name" value="QVR-like"/>
</dbReference>
<evidence type="ECO:0000313" key="5">
    <source>
        <dbReference type="EMBL" id="AHD24742.1"/>
    </source>
</evidence>
<keyword evidence="3" id="KW-1133">Transmembrane helix</keyword>
<keyword evidence="3" id="KW-0472">Membrane</keyword>
<name>V9XQQ1_SCHMD</name>
<dbReference type="InterPro" id="IPR045860">
    <property type="entry name" value="Snake_toxin-like_sf"/>
</dbReference>
<evidence type="ECO:0000256" key="4">
    <source>
        <dbReference type="SAM" id="SignalP"/>
    </source>
</evidence>
<dbReference type="Pfam" id="PF17064">
    <property type="entry name" value="QVR"/>
    <property type="match status" value="1"/>
</dbReference>
<proteinExistence type="evidence at transcript level"/>
<dbReference type="GO" id="GO:0030431">
    <property type="term" value="P:sleep"/>
    <property type="evidence" value="ECO:0007669"/>
    <property type="project" value="InterPro"/>
</dbReference>
<sequence length="139" mass="15942">MQEKFIYILLIFIGLFELNHALTCFQCNSTKDSDCLENFQYYGTNSLIPISCPVDRSRFCIKTTGVFGSVVGVTRFCSSMDMGNQCQYLPFFDHDRTYRGCVYTCLGDNCNSANRIFHLNSFISITFIAAFWMISFCIN</sequence>
<organism evidence="5">
    <name type="scientific">Schmidtea mediterranea</name>
    <name type="common">Freshwater planarian flatworm</name>
    <dbReference type="NCBI Taxonomy" id="79327"/>
    <lineage>
        <taxon>Eukaryota</taxon>
        <taxon>Metazoa</taxon>
        <taxon>Spiralia</taxon>
        <taxon>Lophotrochozoa</taxon>
        <taxon>Platyhelminthes</taxon>
        <taxon>Rhabditophora</taxon>
        <taxon>Seriata</taxon>
        <taxon>Tricladida</taxon>
        <taxon>Continenticola</taxon>
        <taxon>Geoplanoidea</taxon>
        <taxon>Dugesiidae</taxon>
        <taxon>Schmidtea</taxon>
    </lineage>
</organism>
<keyword evidence="1 4" id="KW-0732">Signal</keyword>
<dbReference type="GO" id="GO:0032222">
    <property type="term" value="P:regulation of synaptic transmission, cholinergic"/>
    <property type="evidence" value="ECO:0007669"/>
    <property type="project" value="InterPro"/>
</dbReference>
<dbReference type="EMBL" id="KF730685">
    <property type="protein sequence ID" value="AHD24742.1"/>
    <property type="molecule type" value="mRNA"/>
</dbReference>
<feature type="chain" id="PRO_5004784419" evidence="4">
    <location>
        <begin position="22"/>
        <end position="139"/>
    </location>
</feature>
<feature type="signal peptide" evidence="4">
    <location>
        <begin position="1"/>
        <end position="21"/>
    </location>
</feature>
<dbReference type="PANTHER" id="PTHR33562:SF18">
    <property type="entry name" value="BOUDIN-RELATED"/>
    <property type="match status" value="1"/>
</dbReference>
<evidence type="ECO:0000256" key="2">
    <source>
        <dbReference type="ARBA" id="ARBA00023180"/>
    </source>
</evidence>
<accession>V9XQQ1</accession>
<keyword evidence="3" id="KW-0812">Transmembrane</keyword>
<protein>
    <submittedName>
        <fullName evidence="5">Boudin</fullName>
    </submittedName>
</protein>
<dbReference type="PANTHER" id="PTHR33562">
    <property type="entry name" value="ATILLA, ISOFORM B-RELATED-RELATED"/>
    <property type="match status" value="1"/>
</dbReference>
<feature type="transmembrane region" description="Helical" evidence="3">
    <location>
        <begin position="116"/>
        <end position="138"/>
    </location>
</feature>
<evidence type="ECO:0000256" key="1">
    <source>
        <dbReference type="ARBA" id="ARBA00022729"/>
    </source>
</evidence>
<dbReference type="OrthoDB" id="8188641at2759"/>
<dbReference type="CDD" id="cd23590">
    <property type="entry name" value="TFP_LU_ECD_Bou"/>
    <property type="match status" value="1"/>
</dbReference>
<reference evidence="5" key="1">
    <citation type="submission" date="2013-10" db="EMBL/GenBank/DDBJ databases">
        <title>Expression cloning of novel planarian secreted proteins by a yeast-based Signal Sequence Trap screen.</title>
        <authorList>
            <person name="Rossi A."/>
        </authorList>
    </citation>
    <scope>NUCLEOTIDE SEQUENCE</scope>
</reference>